<dbReference type="KEGG" id="bwh:A9C19_08990"/>
<evidence type="ECO:0000313" key="2">
    <source>
        <dbReference type="EMBL" id="APH04872.1"/>
    </source>
</evidence>
<dbReference type="OrthoDB" id="580775at2"/>
<dbReference type="AlphaFoldDB" id="A0A1L3MRD3"/>
<dbReference type="SUPFAM" id="SSF56801">
    <property type="entry name" value="Acetyl-CoA synthetase-like"/>
    <property type="match status" value="1"/>
</dbReference>
<dbReference type="RefSeq" id="WP_072579666.1">
    <property type="nucleotide sequence ID" value="NZ_CP016020.1"/>
</dbReference>
<reference evidence="2 3" key="1">
    <citation type="journal article" date="2016" name="Sci. Rep.">
        <title>Complete genome sequence and transcriptomic analysis of a novel marine strain Bacillus weihaiensis reveals the mechanism of brown algae degradation.</title>
        <authorList>
            <person name="Zhu Y."/>
            <person name="Chen P."/>
            <person name="Bao Y."/>
            <person name="Men Y."/>
            <person name="Zeng Y."/>
            <person name="Yang J."/>
            <person name="Sun J."/>
            <person name="Sun Y."/>
        </authorList>
    </citation>
    <scope>NUCLEOTIDE SEQUENCE [LARGE SCALE GENOMIC DNA]</scope>
    <source>
        <strain evidence="2 3">Alg07</strain>
    </source>
</reference>
<dbReference type="STRING" id="1547283.A9C19_08990"/>
<dbReference type="Proteomes" id="UP000181936">
    <property type="component" value="Chromosome"/>
</dbReference>
<accession>A0A1L3MRD3</accession>
<dbReference type="InterPro" id="IPR000873">
    <property type="entry name" value="AMP-dep_synth/lig_dom"/>
</dbReference>
<protein>
    <recommendedName>
        <fullName evidence="1">AMP-dependent synthetase/ligase domain-containing protein</fullName>
    </recommendedName>
</protein>
<dbReference type="Pfam" id="PF00501">
    <property type="entry name" value="AMP-binding"/>
    <property type="match status" value="1"/>
</dbReference>
<feature type="domain" description="AMP-dependent synthetase/ligase" evidence="1">
    <location>
        <begin position="63"/>
        <end position="267"/>
    </location>
</feature>
<proteinExistence type="predicted"/>
<name>A0A1L3MRD3_9BACI</name>
<gene>
    <name evidence="2" type="ORF">A9C19_08990</name>
</gene>
<evidence type="ECO:0000259" key="1">
    <source>
        <dbReference type="Pfam" id="PF00501"/>
    </source>
</evidence>
<organism evidence="2 3">
    <name type="scientific">Bacillus weihaiensis</name>
    <dbReference type="NCBI Taxonomy" id="1547283"/>
    <lineage>
        <taxon>Bacteria</taxon>
        <taxon>Bacillati</taxon>
        <taxon>Bacillota</taxon>
        <taxon>Bacilli</taxon>
        <taxon>Bacillales</taxon>
        <taxon>Bacillaceae</taxon>
        <taxon>Bacillus</taxon>
    </lineage>
</organism>
<dbReference type="InterPro" id="IPR042099">
    <property type="entry name" value="ANL_N_sf"/>
</dbReference>
<sequence length="419" mass="48107">MEEQKLLLRLQKSIDHAKSSPFYKRHLMNTNIHSLEDFKRIPFLTKRHLRENSPFGLLAVSKDQTVQYHESSGTTGQPISIWYSETDLNSIIKRTSETGVHFSNQDTMVVRFPYAMSIIAHTMQDTGKQHGTCIIPTDSRTTITPMTRVIELLRKCEATILACMSLHAVMLAEVAEGVGLNPRKDFPHLRAICTAGEPITVYRRRLLERIWGVPVYDNYGMTETGTIMVDCKDQHLHQVNDDFYLEILEDDLQTATQQGEIGNLVITSLSQSATPMIRYITGDTVRISTELCTCGKPYYEIHGRKEAKWSVKDIEFDLWDIEEIISPLNSNKYWAAATRDDALHLVIEKEEQESEANRMSKYEQELKEKFGVSIYIHFVEKGALYDRREPLSFGMKGKPIYVLPAHELDYVLNRLDVNE</sequence>
<evidence type="ECO:0000313" key="3">
    <source>
        <dbReference type="Proteomes" id="UP000181936"/>
    </source>
</evidence>
<dbReference type="PANTHER" id="PTHR43845:SF1">
    <property type="entry name" value="BLR5969 PROTEIN"/>
    <property type="match status" value="1"/>
</dbReference>
<dbReference type="Gene3D" id="3.40.50.12780">
    <property type="entry name" value="N-terminal domain of ligase-like"/>
    <property type="match status" value="1"/>
</dbReference>
<dbReference type="EMBL" id="CP016020">
    <property type="protein sequence ID" value="APH04872.1"/>
    <property type="molecule type" value="Genomic_DNA"/>
</dbReference>
<keyword evidence="3" id="KW-1185">Reference proteome</keyword>
<dbReference type="PANTHER" id="PTHR43845">
    <property type="entry name" value="BLR5969 PROTEIN"/>
    <property type="match status" value="1"/>
</dbReference>